<keyword evidence="4" id="KW-1185">Reference proteome</keyword>
<comment type="caution">
    <text evidence="3">The sequence shown here is derived from an EMBL/GenBank/DDBJ whole genome shotgun (WGS) entry which is preliminary data.</text>
</comment>
<sequence>MKKLLLIILLAICGINADAQSRGRYKRMPVDSLPYMKSPELPAYNIRLMDSTTIFNTFNIAKGKYTAIFFFDPGCSHCHDITAELTRGMDSLKNIQFYFTTPNPDFTAMRKFASDMHLADYANIVGIGRDYEFFFIDYYNVNSFPDLALYDENKMIVHLFEGRVTVKDLYEYTHKK</sequence>
<feature type="signal peptide" evidence="1">
    <location>
        <begin position="1"/>
        <end position="19"/>
    </location>
</feature>
<dbReference type="EMBL" id="PPSL01000002">
    <property type="protein sequence ID" value="PQJ12059.1"/>
    <property type="molecule type" value="Genomic_DNA"/>
</dbReference>
<dbReference type="AlphaFoldDB" id="A0A2S7SYP9"/>
<evidence type="ECO:0000256" key="1">
    <source>
        <dbReference type="SAM" id="SignalP"/>
    </source>
</evidence>
<gene>
    <name evidence="3" type="ORF">CJD36_009735</name>
</gene>
<evidence type="ECO:0000313" key="4">
    <source>
        <dbReference type="Proteomes" id="UP000239872"/>
    </source>
</evidence>
<dbReference type="Pfam" id="PF13098">
    <property type="entry name" value="Thioredoxin_2"/>
    <property type="match status" value="1"/>
</dbReference>
<dbReference type="OrthoDB" id="662072at2"/>
<name>A0A2S7SYP9_9BACT</name>
<evidence type="ECO:0000259" key="2">
    <source>
        <dbReference type="Pfam" id="PF13098"/>
    </source>
</evidence>
<organism evidence="3 4">
    <name type="scientific">Flavipsychrobacter stenotrophus</name>
    <dbReference type="NCBI Taxonomy" id="2077091"/>
    <lineage>
        <taxon>Bacteria</taxon>
        <taxon>Pseudomonadati</taxon>
        <taxon>Bacteroidota</taxon>
        <taxon>Chitinophagia</taxon>
        <taxon>Chitinophagales</taxon>
        <taxon>Chitinophagaceae</taxon>
        <taxon>Flavipsychrobacter</taxon>
    </lineage>
</organism>
<keyword evidence="1" id="KW-0732">Signal</keyword>
<dbReference type="Gene3D" id="3.40.30.10">
    <property type="entry name" value="Glutaredoxin"/>
    <property type="match status" value="1"/>
</dbReference>
<dbReference type="InterPro" id="IPR012336">
    <property type="entry name" value="Thioredoxin-like_fold"/>
</dbReference>
<proteinExistence type="predicted"/>
<feature type="domain" description="Thioredoxin-like fold" evidence="2">
    <location>
        <begin position="61"/>
        <end position="169"/>
    </location>
</feature>
<dbReference type="RefSeq" id="WP_105038938.1">
    <property type="nucleotide sequence ID" value="NZ_PPSL01000002.1"/>
</dbReference>
<dbReference type="SUPFAM" id="SSF52833">
    <property type="entry name" value="Thioredoxin-like"/>
    <property type="match status" value="1"/>
</dbReference>
<evidence type="ECO:0000313" key="3">
    <source>
        <dbReference type="EMBL" id="PQJ12059.1"/>
    </source>
</evidence>
<accession>A0A2S7SYP9</accession>
<dbReference type="InterPro" id="IPR036249">
    <property type="entry name" value="Thioredoxin-like_sf"/>
</dbReference>
<reference evidence="3 4" key="1">
    <citation type="submission" date="2018-01" db="EMBL/GenBank/DDBJ databases">
        <title>A novel member of the phylum Bacteroidetes isolated from glacier ice.</title>
        <authorList>
            <person name="Liu Q."/>
            <person name="Xin Y.-H."/>
        </authorList>
    </citation>
    <scope>NUCLEOTIDE SEQUENCE [LARGE SCALE GENOMIC DNA]</scope>
    <source>
        <strain evidence="3 4">RB1R16</strain>
    </source>
</reference>
<protein>
    <recommendedName>
        <fullName evidence="2">Thioredoxin-like fold domain-containing protein</fullName>
    </recommendedName>
</protein>
<feature type="chain" id="PRO_5015499575" description="Thioredoxin-like fold domain-containing protein" evidence="1">
    <location>
        <begin position="20"/>
        <end position="176"/>
    </location>
</feature>
<dbReference type="Proteomes" id="UP000239872">
    <property type="component" value="Unassembled WGS sequence"/>
</dbReference>